<comment type="subcellular location">
    <subcellularLocation>
        <location evidence="1">Nucleus</location>
    </subcellularLocation>
</comment>
<feature type="region of interest" description="Disordered" evidence="6">
    <location>
        <begin position="1"/>
        <end position="39"/>
    </location>
</feature>
<proteinExistence type="predicted"/>
<dbReference type="InterPro" id="IPR019024">
    <property type="entry name" value="RNase_H2_suB_wHTH"/>
</dbReference>
<evidence type="ECO:0000256" key="4">
    <source>
        <dbReference type="ARBA" id="ARBA00024778"/>
    </source>
</evidence>
<keyword evidence="10" id="KW-1185">Reference proteome</keyword>
<feature type="region of interest" description="Disordered" evidence="6">
    <location>
        <begin position="346"/>
        <end position="394"/>
    </location>
</feature>
<sequence length="415" mass="46293">MARTRSKPTKPSPKETTPEPPASTAKPLPPSTSNPPKLFVLPKDASKDALIITLNNPSNNTLSRYYFCPNNGFYEFTRIAAPRKDFKSWLITAEHGNSTTNANEEEQGEKQGMRIGSGYVTKTADLFLATPIDILFLILPALAPKNSKDTKQHFLALEDYMDMLSSSSPHWKALVPQFPTLGPMVEKAIRQVCDTVTAGDETMYRLSTQKLVDILFKKAERMVRKGLPSSMEERFVTSVLQVPVLNVRRGEESTLCGPSTTTSTPGAATEKPTQTTSSSKPQQTTPPTTTIPHLLRLRTSFTYLTNTYLPPTLPPHLHPLTTPTFHPLTTHLTALAALKAEAASQRALSDNMSRKHALQEDDEELERRAEKRRKKEEEERKKKMEGRNVKMLKKVDVSGMKKMSCFFRPVGREGG</sequence>
<dbReference type="InterPro" id="IPR040456">
    <property type="entry name" value="RNase_H2_suB"/>
</dbReference>
<organism evidence="9 10">
    <name type="scientific">Decorospora gaudefroyi</name>
    <dbReference type="NCBI Taxonomy" id="184978"/>
    <lineage>
        <taxon>Eukaryota</taxon>
        <taxon>Fungi</taxon>
        <taxon>Dikarya</taxon>
        <taxon>Ascomycota</taxon>
        <taxon>Pezizomycotina</taxon>
        <taxon>Dothideomycetes</taxon>
        <taxon>Pleosporomycetidae</taxon>
        <taxon>Pleosporales</taxon>
        <taxon>Pleosporineae</taxon>
        <taxon>Pleosporaceae</taxon>
        <taxon>Decorospora</taxon>
    </lineage>
</organism>
<feature type="region of interest" description="Disordered" evidence="6">
    <location>
        <begin position="251"/>
        <end position="292"/>
    </location>
</feature>
<dbReference type="AlphaFoldDB" id="A0A6A5K4G4"/>
<dbReference type="Pfam" id="PF09468">
    <property type="entry name" value="RNase_H2-Ydr279"/>
    <property type="match status" value="1"/>
</dbReference>
<dbReference type="GO" id="GO:0032299">
    <property type="term" value="C:ribonuclease H2 complex"/>
    <property type="evidence" value="ECO:0007669"/>
    <property type="project" value="InterPro"/>
</dbReference>
<gene>
    <name evidence="9" type="ORF">BDW02DRAFT_560769</name>
</gene>
<evidence type="ECO:0000256" key="6">
    <source>
        <dbReference type="SAM" id="MobiDB-lite"/>
    </source>
</evidence>
<evidence type="ECO:0000256" key="3">
    <source>
        <dbReference type="ARBA" id="ARBA00023242"/>
    </source>
</evidence>
<keyword evidence="3" id="KW-0539">Nucleus</keyword>
<dbReference type="PANTHER" id="PTHR13383">
    <property type="entry name" value="RIBONUCLEASE H2 SUBUNIT B"/>
    <property type="match status" value="1"/>
</dbReference>
<accession>A0A6A5K4G4</accession>
<name>A0A6A5K4G4_9PLEO</name>
<evidence type="ECO:0000313" key="9">
    <source>
        <dbReference type="EMBL" id="KAF1829597.1"/>
    </source>
</evidence>
<dbReference type="Gene3D" id="1.10.20.120">
    <property type="match status" value="1"/>
</dbReference>
<feature type="compositionally biased region" description="Basic and acidic residues" evidence="6">
    <location>
        <begin position="365"/>
        <end position="394"/>
    </location>
</feature>
<evidence type="ECO:0000256" key="2">
    <source>
        <dbReference type="ARBA" id="ARBA00019062"/>
    </source>
</evidence>
<comment type="function">
    <text evidence="4">Non catalytic subunit of RNase H2, an endonuclease that specifically degrades the RNA of RNA:DNA hybrids. Participates in DNA replication, possibly by mediating the removal of lagging-strand Okazaki fragment RNA primers during DNA replication. Mediates the excision of single ribonucleotides from DNA:RNA duplexes.</text>
</comment>
<evidence type="ECO:0000259" key="7">
    <source>
        <dbReference type="Pfam" id="PF09468"/>
    </source>
</evidence>
<feature type="domain" description="Ribonuclease H2 subunit B wHTH" evidence="7">
    <location>
        <begin position="136"/>
        <end position="313"/>
    </location>
</feature>
<evidence type="ECO:0000259" key="8">
    <source>
        <dbReference type="Pfam" id="PF17745"/>
    </source>
</evidence>
<dbReference type="GO" id="GO:0006401">
    <property type="term" value="P:RNA catabolic process"/>
    <property type="evidence" value="ECO:0007669"/>
    <property type="project" value="TreeGrafter"/>
</dbReference>
<dbReference type="Proteomes" id="UP000800040">
    <property type="component" value="Unassembled WGS sequence"/>
</dbReference>
<dbReference type="OrthoDB" id="29098at2759"/>
<evidence type="ECO:0000313" key="10">
    <source>
        <dbReference type="Proteomes" id="UP000800040"/>
    </source>
</evidence>
<feature type="domain" description="Rnh202 triple barrel" evidence="8">
    <location>
        <begin position="40"/>
        <end position="133"/>
    </location>
</feature>
<dbReference type="GO" id="GO:0005654">
    <property type="term" value="C:nucleoplasm"/>
    <property type="evidence" value="ECO:0007669"/>
    <property type="project" value="TreeGrafter"/>
</dbReference>
<dbReference type="Pfam" id="PF17745">
    <property type="entry name" value="Ydr279_N"/>
    <property type="match status" value="1"/>
</dbReference>
<dbReference type="EMBL" id="ML975434">
    <property type="protein sequence ID" value="KAF1829597.1"/>
    <property type="molecule type" value="Genomic_DNA"/>
</dbReference>
<reference evidence="9" key="1">
    <citation type="submission" date="2020-01" db="EMBL/GenBank/DDBJ databases">
        <authorList>
            <consortium name="DOE Joint Genome Institute"/>
            <person name="Haridas S."/>
            <person name="Albert R."/>
            <person name="Binder M."/>
            <person name="Bloem J."/>
            <person name="Labutti K."/>
            <person name="Salamov A."/>
            <person name="Andreopoulos B."/>
            <person name="Baker S.E."/>
            <person name="Barry K."/>
            <person name="Bills G."/>
            <person name="Bluhm B.H."/>
            <person name="Cannon C."/>
            <person name="Castanera R."/>
            <person name="Culley D.E."/>
            <person name="Daum C."/>
            <person name="Ezra D."/>
            <person name="Gonzalez J.B."/>
            <person name="Henrissat B."/>
            <person name="Kuo A."/>
            <person name="Liang C."/>
            <person name="Lipzen A."/>
            <person name="Lutzoni F."/>
            <person name="Magnuson J."/>
            <person name="Mondo S."/>
            <person name="Nolan M."/>
            <person name="Ohm R."/>
            <person name="Pangilinan J."/>
            <person name="Park H.-J."/>
            <person name="Ramirez L."/>
            <person name="Alfaro M."/>
            <person name="Sun H."/>
            <person name="Tritt A."/>
            <person name="Yoshinaga Y."/>
            <person name="Zwiers L.-H."/>
            <person name="Turgeon B.G."/>
            <person name="Goodwin S.B."/>
            <person name="Spatafora J.W."/>
            <person name="Crous P.W."/>
            <person name="Grigoriev I.V."/>
        </authorList>
    </citation>
    <scope>NUCLEOTIDE SEQUENCE</scope>
    <source>
        <strain evidence="9">P77</strain>
    </source>
</reference>
<evidence type="ECO:0000256" key="5">
    <source>
        <dbReference type="ARBA" id="ARBA00033464"/>
    </source>
</evidence>
<feature type="compositionally biased region" description="Low complexity" evidence="6">
    <location>
        <begin position="257"/>
        <end position="290"/>
    </location>
</feature>
<protein>
    <recommendedName>
        <fullName evidence="2">Ribonuclease H2 subunit B</fullName>
    </recommendedName>
    <alternativeName>
        <fullName evidence="5">Ribonuclease HI subunit B</fullName>
    </alternativeName>
</protein>
<dbReference type="InterPro" id="IPR041195">
    <property type="entry name" value="Rnh202_N"/>
</dbReference>
<dbReference type="PANTHER" id="PTHR13383:SF11">
    <property type="entry name" value="RIBONUCLEASE H2 SUBUNIT B"/>
    <property type="match status" value="1"/>
</dbReference>
<dbReference type="CDD" id="cd09270">
    <property type="entry name" value="RNase_H2-B"/>
    <property type="match status" value="1"/>
</dbReference>
<evidence type="ECO:0000256" key="1">
    <source>
        <dbReference type="ARBA" id="ARBA00004123"/>
    </source>
</evidence>